<dbReference type="PRINTS" id="PR00080">
    <property type="entry name" value="SDRFAMILY"/>
</dbReference>
<evidence type="ECO:0000313" key="4">
    <source>
        <dbReference type="Proteomes" id="UP000199412"/>
    </source>
</evidence>
<dbReference type="PRINTS" id="PR00081">
    <property type="entry name" value="GDHRDH"/>
</dbReference>
<dbReference type="GO" id="GO:0030497">
    <property type="term" value="P:fatty acid elongation"/>
    <property type="evidence" value="ECO:0007669"/>
    <property type="project" value="TreeGrafter"/>
</dbReference>
<gene>
    <name evidence="3" type="ORF">SAMN05421720_11115</name>
</gene>
<dbReference type="PANTHER" id="PTHR42760:SF40">
    <property type="entry name" value="3-OXOACYL-[ACYL-CARRIER-PROTEIN] REDUCTASE, CHLOROPLASTIC"/>
    <property type="match status" value="1"/>
</dbReference>
<dbReference type="InterPro" id="IPR002347">
    <property type="entry name" value="SDR_fam"/>
</dbReference>
<protein>
    <submittedName>
        <fullName evidence="3">3-oxoacyl-[acyl-carrier protein] reductase</fullName>
    </submittedName>
</protein>
<dbReference type="Gene3D" id="3.40.50.720">
    <property type="entry name" value="NAD(P)-binding Rossmann-like Domain"/>
    <property type="match status" value="1"/>
</dbReference>
<dbReference type="EMBL" id="FNAP01000011">
    <property type="protein sequence ID" value="SDE73787.1"/>
    <property type="molecule type" value="Genomic_DNA"/>
</dbReference>
<dbReference type="FunFam" id="3.40.50.720:FF:000084">
    <property type="entry name" value="Short-chain dehydrogenase reductase"/>
    <property type="match status" value="1"/>
</dbReference>
<dbReference type="SMART" id="SM00822">
    <property type="entry name" value="PKS_KR"/>
    <property type="match status" value="1"/>
</dbReference>
<accession>A0A1G7FD49</accession>
<dbReference type="PROSITE" id="PS00061">
    <property type="entry name" value="ADH_SHORT"/>
    <property type="match status" value="1"/>
</dbReference>
<dbReference type="CDD" id="cd05233">
    <property type="entry name" value="SDR_c"/>
    <property type="match status" value="1"/>
</dbReference>
<dbReference type="RefSeq" id="WP_092787288.1">
    <property type="nucleotide sequence ID" value="NZ_FNAP01000011.1"/>
</dbReference>
<feature type="domain" description="Ketoreductase" evidence="2">
    <location>
        <begin position="7"/>
        <end position="186"/>
    </location>
</feature>
<dbReference type="InterPro" id="IPR020904">
    <property type="entry name" value="Sc_DH/Rdtase_CS"/>
</dbReference>
<name>A0A1G7FD49_9PROT</name>
<evidence type="ECO:0000256" key="1">
    <source>
        <dbReference type="ARBA" id="ARBA00006484"/>
    </source>
</evidence>
<dbReference type="Proteomes" id="UP000199412">
    <property type="component" value="Unassembled WGS sequence"/>
</dbReference>
<dbReference type="GO" id="GO:0016616">
    <property type="term" value="F:oxidoreductase activity, acting on the CH-OH group of donors, NAD or NADP as acceptor"/>
    <property type="evidence" value="ECO:0007669"/>
    <property type="project" value="UniProtKB-ARBA"/>
</dbReference>
<dbReference type="Pfam" id="PF13561">
    <property type="entry name" value="adh_short_C2"/>
    <property type="match status" value="1"/>
</dbReference>
<dbReference type="SUPFAM" id="SSF51735">
    <property type="entry name" value="NAD(P)-binding Rossmann-fold domains"/>
    <property type="match status" value="1"/>
</dbReference>
<comment type="similarity">
    <text evidence="1">Belongs to the short-chain dehydrogenases/reductases (SDR) family.</text>
</comment>
<dbReference type="STRING" id="69960.SAMN05421720_11115"/>
<evidence type="ECO:0000259" key="2">
    <source>
        <dbReference type="SMART" id="SM00822"/>
    </source>
</evidence>
<dbReference type="AlphaFoldDB" id="A0A1G7FD49"/>
<sequence length="250" mass="24991">MTDLDGLRVLVTGGATGIGGGISRALAAGGGRVAAQYHAGDGAAAALEREAGGAIITRAADLLSPAGPADVVAWAADALGGLDAVVNNTGGMVDRVPFAALDDAFIDRVFDLNVRQAVKVSQAALPHLEASDRASILFVSSISARTGGSPGSSMYSAAKAFLSTLTRSLAKELGPSGIRVNAISPGTIDTAFHQRHSTPEKLETARGGIPLARLGTPEDCAGPALALLSPTLGGYVTGQGLEINGGQLLA</sequence>
<dbReference type="InterPro" id="IPR057326">
    <property type="entry name" value="KR_dom"/>
</dbReference>
<dbReference type="PANTHER" id="PTHR42760">
    <property type="entry name" value="SHORT-CHAIN DEHYDROGENASES/REDUCTASES FAMILY MEMBER"/>
    <property type="match status" value="1"/>
</dbReference>
<reference evidence="3 4" key="1">
    <citation type="submission" date="2016-10" db="EMBL/GenBank/DDBJ databases">
        <authorList>
            <person name="de Groot N.N."/>
        </authorList>
    </citation>
    <scope>NUCLEOTIDE SEQUENCE [LARGE SCALE GENOMIC DNA]</scope>
    <source>
        <strain evidence="3 4">ATCC 700224</strain>
    </source>
</reference>
<keyword evidence="4" id="KW-1185">Reference proteome</keyword>
<evidence type="ECO:0000313" key="3">
    <source>
        <dbReference type="EMBL" id="SDE73787.1"/>
    </source>
</evidence>
<dbReference type="OrthoDB" id="8419486at2"/>
<dbReference type="InterPro" id="IPR036291">
    <property type="entry name" value="NAD(P)-bd_dom_sf"/>
</dbReference>
<organism evidence="3 4">
    <name type="scientific">Rhodospira trueperi</name>
    <dbReference type="NCBI Taxonomy" id="69960"/>
    <lineage>
        <taxon>Bacteria</taxon>
        <taxon>Pseudomonadati</taxon>
        <taxon>Pseudomonadota</taxon>
        <taxon>Alphaproteobacteria</taxon>
        <taxon>Rhodospirillales</taxon>
        <taxon>Rhodospirillaceae</taxon>
        <taxon>Rhodospira</taxon>
    </lineage>
</organism>
<proteinExistence type="inferred from homology"/>